<reference evidence="2 3" key="1">
    <citation type="submission" date="2021-03" db="EMBL/GenBank/DDBJ databases">
        <authorList>
            <person name="King G.J."/>
            <person name="Bancroft I."/>
            <person name="Baten A."/>
            <person name="Bloomfield J."/>
            <person name="Borpatragohain P."/>
            <person name="He Z."/>
            <person name="Irish N."/>
            <person name="Irwin J."/>
            <person name="Liu K."/>
            <person name="Mauleon R.P."/>
            <person name="Moore J."/>
            <person name="Morris R."/>
            <person name="Ostergaard L."/>
            <person name="Wang B."/>
            <person name="Wells R."/>
        </authorList>
    </citation>
    <scope>NUCLEOTIDE SEQUENCE [LARGE SCALE GENOMIC DNA]</scope>
    <source>
        <strain evidence="2">R-o-18</strain>
        <tissue evidence="2">Leaf</tissue>
    </source>
</reference>
<gene>
    <name evidence="2" type="primary">A07g502930.1_BraROA</name>
    <name evidence="2" type="ORF">IGI04_026141</name>
</gene>
<evidence type="ECO:0000313" key="3">
    <source>
        <dbReference type="Proteomes" id="UP000823674"/>
    </source>
</evidence>
<keyword evidence="3" id="KW-1185">Reference proteome</keyword>
<organism evidence="2 3">
    <name type="scientific">Brassica rapa subsp. trilocularis</name>
    <dbReference type="NCBI Taxonomy" id="1813537"/>
    <lineage>
        <taxon>Eukaryota</taxon>
        <taxon>Viridiplantae</taxon>
        <taxon>Streptophyta</taxon>
        <taxon>Embryophyta</taxon>
        <taxon>Tracheophyta</taxon>
        <taxon>Spermatophyta</taxon>
        <taxon>Magnoliopsida</taxon>
        <taxon>eudicotyledons</taxon>
        <taxon>Gunneridae</taxon>
        <taxon>Pentapetalae</taxon>
        <taxon>rosids</taxon>
        <taxon>malvids</taxon>
        <taxon>Brassicales</taxon>
        <taxon>Brassicaceae</taxon>
        <taxon>Brassiceae</taxon>
        <taxon>Brassica</taxon>
    </lineage>
</organism>
<sequence>MYPNRPRTSSSMAIGPQTSQARSIRGDQACTQLGRYVATELSQARSLHSNRASVSLSLRSGRAFASLGRYVVTERSFRSVAT</sequence>
<name>A0ABQ7KY84_BRACM</name>
<comment type="caution">
    <text evidence="2">The sequence shown here is derived from an EMBL/GenBank/DDBJ whole genome shotgun (WGS) entry which is preliminary data.</text>
</comment>
<evidence type="ECO:0000313" key="2">
    <source>
        <dbReference type="EMBL" id="KAG5378299.1"/>
    </source>
</evidence>
<proteinExistence type="predicted"/>
<dbReference type="Proteomes" id="UP000823674">
    <property type="component" value="Chromosome A07"/>
</dbReference>
<feature type="compositionally biased region" description="Polar residues" evidence="1">
    <location>
        <begin position="1"/>
        <end position="22"/>
    </location>
</feature>
<feature type="region of interest" description="Disordered" evidence="1">
    <location>
        <begin position="1"/>
        <end position="25"/>
    </location>
</feature>
<evidence type="ECO:0000256" key="1">
    <source>
        <dbReference type="SAM" id="MobiDB-lite"/>
    </source>
</evidence>
<dbReference type="EMBL" id="JADBGQ010000009">
    <property type="protein sequence ID" value="KAG5378299.1"/>
    <property type="molecule type" value="Genomic_DNA"/>
</dbReference>
<protein>
    <submittedName>
        <fullName evidence="2">Uncharacterized protein</fullName>
    </submittedName>
</protein>
<accession>A0ABQ7KY84</accession>